<accession>A0A399SUI9</accession>
<comment type="caution">
    <text evidence="1">The sequence shown here is derived from an EMBL/GenBank/DDBJ whole genome shotgun (WGS) entry which is preliminary data.</text>
</comment>
<dbReference type="AlphaFoldDB" id="A0A399SUI9"/>
<reference evidence="1 2" key="1">
    <citation type="submission" date="2018-08" db="EMBL/GenBank/DDBJ databases">
        <title>Pallidiluteibacterium maritimus gen. nov., sp. nov., isolated from coastal sediment.</title>
        <authorList>
            <person name="Zhou L.Y."/>
        </authorList>
    </citation>
    <scope>NUCLEOTIDE SEQUENCE [LARGE SCALE GENOMIC DNA]</scope>
    <source>
        <strain evidence="1 2">XSD2</strain>
    </source>
</reference>
<protein>
    <submittedName>
        <fullName evidence="1">Uncharacterized protein</fullName>
    </submittedName>
</protein>
<dbReference type="Proteomes" id="UP000265926">
    <property type="component" value="Unassembled WGS sequence"/>
</dbReference>
<gene>
    <name evidence="1" type="ORF">D1614_13995</name>
</gene>
<evidence type="ECO:0000313" key="2">
    <source>
        <dbReference type="Proteomes" id="UP000265926"/>
    </source>
</evidence>
<sequence>MIFLISSSGYVLYSSTCLCSGEKYTSVFVRPDTCETEFHSHHTHDADGNEQLCTAGECHENDTCHGHHSECGCESPEIYFFKLKDNAINEGVKFLASTPQPLQIVTVDVPETLLPDTEAFENESEVHIPPPRLESSLEFLISIQQLKIPSLA</sequence>
<dbReference type="EMBL" id="QWGR01000007">
    <property type="protein sequence ID" value="RIJ47686.1"/>
    <property type="molecule type" value="Genomic_DNA"/>
</dbReference>
<evidence type="ECO:0000313" key="1">
    <source>
        <dbReference type="EMBL" id="RIJ47686.1"/>
    </source>
</evidence>
<organism evidence="1 2">
    <name type="scientific">Maribellus luteus</name>
    <dbReference type="NCBI Taxonomy" id="2305463"/>
    <lineage>
        <taxon>Bacteria</taxon>
        <taxon>Pseudomonadati</taxon>
        <taxon>Bacteroidota</taxon>
        <taxon>Bacteroidia</taxon>
        <taxon>Marinilabiliales</taxon>
        <taxon>Prolixibacteraceae</taxon>
        <taxon>Maribellus</taxon>
    </lineage>
</organism>
<keyword evidence="2" id="KW-1185">Reference proteome</keyword>
<proteinExistence type="predicted"/>
<name>A0A399SUI9_9BACT</name>